<evidence type="ECO:0000256" key="9">
    <source>
        <dbReference type="HAMAP-Rule" id="MF_00639"/>
    </source>
</evidence>
<evidence type="ECO:0000256" key="6">
    <source>
        <dbReference type="ARBA" id="ARBA00022741"/>
    </source>
</evidence>
<dbReference type="PANTHER" id="PTHR43692:SF1">
    <property type="entry name" value="UDP-N-ACETYLMURAMOYLALANINE--D-GLUTAMATE LIGASE"/>
    <property type="match status" value="1"/>
</dbReference>
<keyword evidence="5 9" id="KW-0132">Cell division</keyword>
<dbReference type="AlphaFoldDB" id="A0A5B2TKP1"/>
<dbReference type="Gene3D" id="3.40.50.720">
    <property type="entry name" value="NAD(P)-binding Rossmann-like Domain"/>
    <property type="match status" value="1"/>
</dbReference>
<feature type="binding site" evidence="9">
    <location>
        <begin position="157"/>
        <end position="163"/>
    </location>
    <ligand>
        <name>ATP</name>
        <dbReference type="ChEBI" id="CHEBI:30616"/>
    </ligand>
</feature>
<evidence type="ECO:0000256" key="8">
    <source>
        <dbReference type="ARBA" id="ARBA00023306"/>
    </source>
</evidence>
<gene>
    <name evidence="9" type="primary">murD</name>
    <name evidence="12" type="ORF">F0Q34_03305</name>
</gene>
<dbReference type="InterPro" id="IPR036615">
    <property type="entry name" value="Mur_ligase_C_dom_sf"/>
</dbReference>
<dbReference type="GO" id="GO:0071555">
    <property type="term" value="P:cell wall organization"/>
    <property type="evidence" value="ECO:0007669"/>
    <property type="project" value="UniProtKB-KW"/>
</dbReference>
<dbReference type="NCBIfam" id="TIGR01087">
    <property type="entry name" value="murD"/>
    <property type="match status" value="1"/>
</dbReference>
<dbReference type="SUPFAM" id="SSF51984">
    <property type="entry name" value="MurCD N-terminal domain"/>
    <property type="match status" value="1"/>
</dbReference>
<feature type="region of interest" description="Disordered" evidence="10">
    <location>
        <begin position="1"/>
        <end position="26"/>
    </location>
</feature>
<name>A0A5B2TKP1_9PROT</name>
<comment type="subcellular location">
    <subcellularLocation>
        <location evidence="1 9">Cytoplasm</location>
    </subcellularLocation>
</comment>
<evidence type="ECO:0000256" key="5">
    <source>
        <dbReference type="ARBA" id="ARBA00022618"/>
    </source>
</evidence>
<accession>A0A5B2TKP1</accession>
<evidence type="ECO:0000256" key="10">
    <source>
        <dbReference type="SAM" id="MobiDB-lite"/>
    </source>
</evidence>
<dbReference type="GO" id="GO:0005737">
    <property type="term" value="C:cytoplasm"/>
    <property type="evidence" value="ECO:0007669"/>
    <property type="project" value="UniProtKB-SubCell"/>
</dbReference>
<feature type="compositionally biased region" description="Basic and acidic residues" evidence="10">
    <location>
        <begin position="9"/>
        <end position="18"/>
    </location>
</feature>
<dbReference type="UniPathway" id="UPA00219"/>
<dbReference type="InterPro" id="IPR013221">
    <property type="entry name" value="Mur_ligase_cen"/>
</dbReference>
<keyword evidence="9" id="KW-0133">Cell shape</keyword>
<dbReference type="OrthoDB" id="9809796at2"/>
<dbReference type="EC" id="6.3.2.9" evidence="9"/>
<dbReference type="InterPro" id="IPR036565">
    <property type="entry name" value="Mur-like_cat_sf"/>
</dbReference>
<keyword evidence="4 9" id="KW-0436">Ligase</keyword>
<feature type="domain" description="Mur ligase central" evidence="11">
    <location>
        <begin position="155"/>
        <end position="328"/>
    </location>
</feature>
<keyword evidence="3 9" id="KW-0963">Cytoplasm</keyword>
<dbReference type="Gene3D" id="3.40.1190.10">
    <property type="entry name" value="Mur-like, catalytic domain"/>
    <property type="match status" value="1"/>
</dbReference>
<dbReference type="GO" id="GO:0008764">
    <property type="term" value="F:UDP-N-acetylmuramoylalanine-D-glutamate ligase activity"/>
    <property type="evidence" value="ECO:0007669"/>
    <property type="project" value="UniProtKB-UniRule"/>
</dbReference>
<keyword evidence="9" id="KW-0961">Cell wall biogenesis/degradation</keyword>
<evidence type="ECO:0000256" key="1">
    <source>
        <dbReference type="ARBA" id="ARBA00004496"/>
    </source>
</evidence>
<evidence type="ECO:0000256" key="4">
    <source>
        <dbReference type="ARBA" id="ARBA00022598"/>
    </source>
</evidence>
<dbReference type="Pfam" id="PF08245">
    <property type="entry name" value="Mur_ligase_M"/>
    <property type="match status" value="1"/>
</dbReference>
<dbReference type="GO" id="GO:0051301">
    <property type="term" value="P:cell division"/>
    <property type="evidence" value="ECO:0007669"/>
    <property type="project" value="UniProtKB-KW"/>
</dbReference>
<reference evidence="12 13" key="1">
    <citation type="journal article" date="2015" name="Int. J. Syst. Evol. Microbiol.">
        <title>Roseomonas oryzae sp. nov., isolated from paddy rhizosphere soil.</title>
        <authorList>
            <person name="Ramaprasad E.V."/>
            <person name="Sasikala Ch."/>
            <person name="Ramana Ch.V."/>
        </authorList>
    </citation>
    <scope>NUCLEOTIDE SEQUENCE [LARGE SCALE GENOMIC DNA]</scope>
    <source>
        <strain evidence="12 13">KCTC 42542</strain>
    </source>
</reference>
<keyword evidence="13" id="KW-1185">Reference proteome</keyword>
<keyword evidence="9" id="KW-0573">Peptidoglycan synthesis</keyword>
<evidence type="ECO:0000313" key="12">
    <source>
        <dbReference type="EMBL" id="KAA2214734.1"/>
    </source>
</evidence>
<comment type="catalytic activity">
    <reaction evidence="9">
        <text>UDP-N-acetyl-alpha-D-muramoyl-L-alanine + D-glutamate + ATP = UDP-N-acetyl-alpha-D-muramoyl-L-alanyl-D-glutamate + ADP + phosphate + H(+)</text>
        <dbReference type="Rhea" id="RHEA:16429"/>
        <dbReference type="ChEBI" id="CHEBI:15378"/>
        <dbReference type="ChEBI" id="CHEBI:29986"/>
        <dbReference type="ChEBI" id="CHEBI:30616"/>
        <dbReference type="ChEBI" id="CHEBI:43474"/>
        <dbReference type="ChEBI" id="CHEBI:83898"/>
        <dbReference type="ChEBI" id="CHEBI:83900"/>
        <dbReference type="ChEBI" id="CHEBI:456216"/>
        <dbReference type="EC" id="6.3.2.9"/>
    </reaction>
</comment>
<comment type="function">
    <text evidence="9">Cell wall formation. Catalyzes the addition of glutamate to the nucleotide precursor UDP-N-acetylmuramoyl-L-alanine (UMA).</text>
</comment>
<sequence length="491" mass="50410">MGRAHHRHPLLDHRHDPGAGRPVDAEDPLMQNAAPLAAAFRPFAGQRIAVVGLGKAGLPAAARLRGWGADVLCWDDGEAARAAAAAAGLPVGDPAARPGFPFDTLLLSPGIPHIRPSAHPAAAAARAAGVPVLCDAELLFRAVRASGSRARFVGITGTNGKSTTTALVHHLLRSAGRVAEVGGNLGPAALGLDLLGDDGVYVLEMSSYMLERLQSLRFDVAAVLNLSPDHLDRHGGMEGYAAAKAHVFDRQQAGDVAVIGMDDASGAAFARGRAARVVPVSGLASRPGGIWAEGRALRDAEGLLADLDAAPALPGSHNAQNAAAAAAIVLALGLPRGVIAAGLRSFPGLPHRQERVGERGGILFVNDSKATNADSTERALASYDSVVWIGGGVPKAGGIEGLGPLFRRIAHGVLIGQCAEEFSATLSTHNVPNEIAGTLEAALPAALAAARRLGVKVVLLSPACASFDQFTGFDARGDRFRALVASLPEME</sequence>
<dbReference type="GO" id="GO:0004326">
    <property type="term" value="F:tetrahydrofolylpolyglutamate synthase activity"/>
    <property type="evidence" value="ECO:0007669"/>
    <property type="project" value="InterPro"/>
</dbReference>
<dbReference type="SUPFAM" id="SSF53244">
    <property type="entry name" value="MurD-like peptide ligases, peptide-binding domain"/>
    <property type="match status" value="1"/>
</dbReference>
<comment type="caution">
    <text evidence="12">The sequence shown here is derived from an EMBL/GenBank/DDBJ whole genome shotgun (WGS) entry which is preliminary data.</text>
</comment>
<keyword evidence="7 9" id="KW-0067">ATP-binding</keyword>
<keyword evidence="8 9" id="KW-0131">Cell cycle</keyword>
<dbReference type="GO" id="GO:0009252">
    <property type="term" value="P:peptidoglycan biosynthetic process"/>
    <property type="evidence" value="ECO:0007669"/>
    <property type="project" value="UniProtKB-UniRule"/>
</dbReference>
<dbReference type="GO" id="GO:0005524">
    <property type="term" value="F:ATP binding"/>
    <property type="evidence" value="ECO:0007669"/>
    <property type="project" value="UniProtKB-UniRule"/>
</dbReference>
<keyword evidence="6 9" id="KW-0547">Nucleotide-binding</keyword>
<evidence type="ECO:0000313" key="13">
    <source>
        <dbReference type="Proteomes" id="UP000322110"/>
    </source>
</evidence>
<dbReference type="HAMAP" id="MF_00639">
    <property type="entry name" value="MurD"/>
    <property type="match status" value="1"/>
</dbReference>
<dbReference type="PANTHER" id="PTHR43692">
    <property type="entry name" value="UDP-N-ACETYLMURAMOYLALANINE--D-GLUTAMATE LIGASE"/>
    <property type="match status" value="1"/>
</dbReference>
<evidence type="ECO:0000259" key="11">
    <source>
        <dbReference type="Pfam" id="PF08245"/>
    </source>
</evidence>
<evidence type="ECO:0000256" key="3">
    <source>
        <dbReference type="ARBA" id="ARBA00022490"/>
    </source>
</evidence>
<dbReference type="Proteomes" id="UP000322110">
    <property type="component" value="Unassembled WGS sequence"/>
</dbReference>
<organism evidence="12 13">
    <name type="scientific">Teichococcus oryzae</name>
    <dbReference type="NCBI Taxonomy" id="1608942"/>
    <lineage>
        <taxon>Bacteria</taxon>
        <taxon>Pseudomonadati</taxon>
        <taxon>Pseudomonadota</taxon>
        <taxon>Alphaproteobacteria</taxon>
        <taxon>Acetobacterales</taxon>
        <taxon>Roseomonadaceae</taxon>
        <taxon>Roseomonas</taxon>
    </lineage>
</organism>
<comment type="pathway">
    <text evidence="2 9">Cell wall biogenesis; peptidoglycan biosynthesis.</text>
</comment>
<dbReference type="SUPFAM" id="SSF53623">
    <property type="entry name" value="MurD-like peptide ligases, catalytic domain"/>
    <property type="match status" value="1"/>
</dbReference>
<dbReference type="GO" id="GO:0008360">
    <property type="term" value="P:regulation of cell shape"/>
    <property type="evidence" value="ECO:0007669"/>
    <property type="project" value="UniProtKB-KW"/>
</dbReference>
<comment type="similarity">
    <text evidence="9">Belongs to the MurCDEF family.</text>
</comment>
<dbReference type="EMBL" id="VUKA01000001">
    <property type="protein sequence ID" value="KAA2214734.1"/>
    <property type="molecule type" value="Genomic_DNA"/>
</dbReference>
<dbReference type="InterPro" id="IPR018109">
    <property type="entry name" value="Folylpolyglutamate_synth_CS"/>
</dbReference>
<dbReference type="InterPro" id="IPR005762">
    <property type="entry name" value="MurD"/>
</dbReference>
<proteinExistence type="inferred from homology"/>
<evidence type="ECO:0000256" key="7">
    <source>
        <dbReference type="ARBA" id="ARBA00022840"/>
    </source>
</evidence>
<dbReference type="Gene3D" id="3.90.190.20">
    <property type="entry name" value="Mur ligase, C-terminal domain"/>
    <property type="match status" value="1"/>
</dbReference>
<protein>
    <recommendedName>
        <fullName evidence="9">UDP-N-acetylmuramoylalanine--D-glutamate ligase</fullName>
        <ecNumber evidence="9">6.3.2.9</ecNumber>
    </recommendedName>
    <alternativeName>
        <fullName evidence="9">D-glutamic acid-adding enzyme</fullName>
    </alternativeName>
    <alternativeName>
        <fullName evidence="9">UDP-N-acetylmuramoyl-L-alanyl-D-glutamate synthetase</fullName>
    </alternativeName>
</protein>
<dbReference type="PROSITE" id="PS01011">
    <property type="entry name" value="FOLYLPOLYGLU_SYNT_1"/>
    <property type="match status" value="1"/>
</dbReference>
<evidence type="ECO:0000256" key="2">
    <source>
        <dbReference type="ARBA" id="ARBA00004752"/>
    </source>
</evidence>